<evidence type="ECO:0000313" key="2">
    <source>
        <dbReference type="EMBL" id="MQY44503.1"/>
    </source>
</evidence>
<dbReference type="EMBL" id="WIXI01000022">
    <property type="protein sequence ID" value="MQY44503.1"/>
    <property type="molecule type" value="Genomic_DNA"/>
</dbReference>
<evidence type="ECO:0000259" key="1">
    <source>
        <dbReference type="Pfam" id="PF04965"/>
    </source>
</evidence>
<dbReference type="Proteomes" id="UP000435138">
    <property type="component" value="Unassembled WGS sequence"/>
</dbReference>
<sequence>MSDSAGASAETGQLLTNWEHVQQSIRKILTTRLNTRVMRRDFGSELPDLIDAKMIGRNVLAVYSAAATAIKRWEPRYRVRVARVTNLTAGGQVTLELFGLYYPRGHLNDYSIVEDASTRIIFEV</sequence>
<keyword evidence="3" id="KW-1185">Reference proteome</keyword>
<evidence type="ECO:0000313" key="3">
    <source>
        <dbReference type="Proteomes" id="UP000435138"/>
    </source>
</evidence>
<dbReference type="Pfam" id="PF04965">
    <property type="entry name" value="GPW_gp25"/>
    <property type="match status" value="1"/>
</dbReference>
<dbReference type="Gene3D" id="3.10.450.40">
    <property type="match status" value="1"/>
</dbReference>
<name>A0A6A8A1L9_9HYPH</name>
<dbReference type="RefSeq" id="WP_153352076.1">
    <property type="nucleotide sequence ID" value="NZ_WIXI01000022.1"/>
</dbReference>
<dbReference type="SUPFAM" id="SSF160719">
    <property type="entry name" value="gpW/gp25-like"/>
    <property type="match status" value="1"/>
</dbReference>
<reference evidence="2 3" key="1">
    <citation type="submission" date="2019-11" db="EMBL/GenBank/DDBJ databases">
        <title>Genome analysis of Rhizobacterium cereale a novel genus and species isolated from maize roots in North Spain.</title>
        <authorList>
            <person name="Menendez E."/>
            <person name="Flores-Felix J.D."/>
            <person name="Ramirez-Bahena M.-H."/>
            <person name="Igual J.M."/>
            <person name="Garcia-Fraile P."/>
            <person name="Peix A."/>
            <person name="Velazquez E."/>
        </authorList>
    </citation>
    <scope>NUCLEOTIDE SEQUENCE [LARGE SCALE GENOMIC DNA]</scope>
    <source>
        <strain evidence="2 3">RZME27</strain>
    </source>
</reference>
<organism evidence="2 3">
    <name type="scientific">Endobacterium cereale</name>
    <dbReference type="NCBI Taxonomy" id="2663029"/>
    <lineage>
        <taxon>Bacteria</taxon>
        <taxon>Pseudomonadati</taxon>
        <taxon>Pseudomonadota</taxon>
        <taxon>Alphaproteobacteria</taxon>
        <taxon>Hyphomicrobiales</taxon>
        <taxon>Rhizobiaceae</taxon>
        <taxon>Endobacterium</taxon>
    </lineage>
</organism>
<proteinExistence type="predicted"/>
<dbReference type="AlphaFoldDB" id="A0A6A8A1L9"/>
<protein>
    <submittedName>
        <fullName evidence="2">Baseplate assembly protein</fullName>
    </submittedName>
</protein>
<dbReference type="InterPro" id="IPR007048">
    <property type="entry name" value="IraD/Gp25-like"/>
</dbReference>
<gene>
    <name evidence="2" type="ORF">GAO09_00240</name>
</gene>
<feature type="domain" description="IraD/Gp25-like" evidence="1">
    <location>
        <begin position="19"/>
        <end position="85"/>
    </location>
</feature>
<comment type="caution">
    <text evidence="2">The sequence shown here is derived from an EMBL/GenBank/DDBJ whole genome shotgun (WGS) entry which is preliminary data.</text>
</comment>
<accession>A0A6A8A1L9</accession>